<name>A0A819HIG7_9BILA</name>
<dbReference type="AlphaFoldDB" id="A0A819HIG7"/>
<reference evidence="1" key="1">
    <citation type="submission" date="2021-02" db="EMBL/GenBank/DDBJ databases">
        <authorList>
            <person name="Nowell W R."/>
        </authorList>
    </citation>
    <scope>NUCLEOTIDE SEQUENCE</scope>
</reference>
<protein>
    <submittedName>
        <fullName evidence="1">Uncharacterized protein</fullName>
    </submittedName>
</protein>
<dbReference type="Proteomes" id="UP000663842">
    <property type="component" value="Unassembled WGS sequence"/>
</dbReference>
<evidence type="ECO:0000313" key="2">
    <source>
        <dbReference type="EMBL" id="CAF4885529.1"/>
    </source>
</evidence>
<proteinExistence type="predicted"/>
<comment type="caution">
    <text evidence="1">The sequence shown here is derived from an EMBL/GenBank/DDBJ whole genome shotgun (WGS) entry which is preliminary data.</text>
</comment>
<gene>
    <name evidence="2" type="ORF">SMN809_LOCUS51015</name>
    <name evidence="1" type="ORF">UXM345_LOCUS10515</name>
</gene>
<feature type="non-terminal residue" evidence="1">
    <location>
        <position position="1"/>
    </location>
</feature>
<sequence length="64" mass="7489">AIENLLTIHRFEPEHLDVTPYRVDARTYLAESPNTLDKYAYWKQVEPSLRIQPTVDRTSSSERA</sequence>
<dbReference type="Proteomes" id="UP000676336">
    <property type="component" value="Unassembled WGS sequence"/>
</dbReference>
<dbReference type="EMBL" id="CAJOBF010001011">
    <property type="protein sequence ID" value="CAF3900604.1"/>
    <property type="molecule type" value="Genomic_DNA"/>
</dbReference>
<accession>A0A819HIG7</accession>
<evidence type="ECO:0000313" key="1">
    <source>
        <dbReference type="EMBL" id="CAF3900604.1"/>
    </source>
</evidence>
<evidence type="ECO:0000313" key="3">
    <source>
        <dbReference type="Proteomes" id="UP000663842"/>
    </source>
</evidence>
<organism evidence="1 3">
    <name type="scientific">Rotaria magnacalcarata</name>
    <dbReference type="NCBI Taxonomy" id="392030"/>
    <lineage>
        <taxon>Eukaryota</taxon>
        <taxon>Metazoa</taxon>
        <taxon>Spiralia</taxon>
        <taxon>Gnathifera</taxon>
        <taxon>Rotifera</taxon>
        <taxon>Eurotatoria</taxon>
        <taxon>Bdelloidea</taxon>
        <taxon>Philodinida</taxon>
        <taxon>Philodinidae</taxon>
        <taxon>Rotaria</taxon>
    </lineage>
</organism>
<dbReference type="EMBL" id="CAJOBI010170083">
    <property type="protein sequence ID" value="CAF4885529.1"/>
    <property type="molecule type" value="Genomic_DNA"/>
</dbReference>